<accession>A0A133XS91</accession>
<dbReference type="InterPro" id="IPR008136">
    <property type="entry name" value="CinA_C"/>
</dbReference>
<dbReference type="PATRIC" id="fig|1393034.3.peg.1008"/>
<gene>
    <name evidence="2" type="ORF">HMPREF3192_01043</name>
</gene>
<dbReference type="RefSeq" id="WP_231723362.1">
    <property type="nucleotide sequence ID" value="NZ_KQ959507.1"/>
</dbReference>
<organism evidence="2 3">
    <name type="scientific">Atopobium deltae</name>
    <dbReference type="NCBI Taxonomy" id="1393034"/>
    <lineage>
        <taxon>Bacteria</taxon>
        <taxon>Bacillati</taxon>
        <taxon>Actinomycetota</taxon>
        <taxon>Coriobacteriia</taxon>
        <taxon>Coriobacteriales</taxon>
        <taxon>Atopobiaceae</taxon>
        <taxon>Atopobium</taxon>
    </lineage>
</organism>
<name>A0A133XS91_9ACTN</name>
<protein>
    <submittedName>
        <fullName evidence="2">Competence/damage-inducible protein CinA domain protein</fullName>
    </submittedName>
</protein>
<reference evidence="3" key="1">
    <citation type="submission" date="2016-01" db="EMBL/GenBank/DDBJ databases">
        <authorList>
            <person name="Mitreva M."/>
            <person name="Pepin K.H."/>
            <person name="Mihindukulasuriya K.A."/>
            <person name="Fulton R."/>
            <person name="Fronick C."/>
            <person name="O'Laughlin M."/>
            <person name="Miner T."/>
            <person name="Herter B."/>
            <person name="Rosa B.A."/>
            <person name="Cordes M."/>
            <person name="Tomlinson C."/>
            <person name="Wollam A."/>
            <person name="Palsikar V.B."/>
            <person name="Mardis E.R."/>
            <person name="Wilson R.K."/>
        </authorList>
    </citation>
    <scope>NUCLEOTIDE SEQUENCE [LARGE SCALE GENOMIC DNA]</scope>
    <source>
        <strain evidence="3">DNF00019</strain>
    </source>
</reference>
<dbReference type="Gene3D" id="3.90.950.20">
    <property type="entry name" value="CinA-like"/>
    <property type="match status" value="1"/>
</dbReference>
<sequence length="201" mass="20746">MMQSYMVQSFTQTIHELATQVIQKASVAGIQIATAESCTGGLVASALTSVSGASAVVRGGVVSYALAVKQKVLGVSEKLLQEQGAVCSDCAQQMASGALRVLDADLAVSITGIAGPTGAEPHKPVGTVWFGLAHDVDKIGVAFDVDNSDSEKTRVKAVDSNVGSNVDSDAVSFVRYFSGTRDEVRAQATIVALEALLETLA</sequence>
<evidence type="ECO:0000313" key="2">
    <source>
        <dbReference type="EMBL" id="KXB33814.1"/>
    </source>
</evidence>
<dbReference type="EMBL" id="LSCR01000029">
    <property type="protein sequence ID" value="KXB33814.1"/>
    <property type="molecule type" value="Genomic_DNA"/>
</dbReference>
<dbReference type="Proteomes" id="UP000070675">
    <property type="component" value="Unassembled WGS sequence"/>
</dbReference>
<feature type="domain" description="CinA C-terminal" evidence="1">
    <location>
        <begin position="16"/>
        <end position="158"/>
    </location>
</feature>
<dbReference type="Pfam" id="PF02464">
    <property type="entry name" value="CinA"/>
    <property type="match status" value="1"/>
</dbReference>
<comment type="caution">
    <text evidence="2">The sequence shown here is derived from an EMBL/GenBank/DDBJ whole genome shotgun (WGS) entry which is preliminary data.</text>
</comment>
<dbReference type="AlphaFoldDB" id="A0A133XS91"/>
<keyword evidence="3" id="KW-1185">Reference proteome</keyword>
<proteinExistence type="predicted"/>
<dbReference type="InterPro" id="IPR036653">
    <property type="entry name" value="CinA-like_C"/>
</dbReference>
<evidence type="ECO:0000259" key="1">
    <source>
        <dbReference type="Pfam" id="PF02464"/>
    </source>
</evidence>
<dbReference type="SUPFAM" id="SSF142433">
    <property type="entry name" value="CinA-like"/>
    <property type="match status" value="1"/>
</dbReference>
<dbReference type="STRING" id="1393034.HMPREF3192_01043"/>
<dbReference type="NCBIfam" id="TIGR00199">
    <property type="entry name" value="PncC_domain"/>
    <property type="match status" value="1"/>
</dbReference>
<evidence type="ECO:0000313" key="3">
    <source>
        <dbReference type="Proteomes" id="UP000070675"/>
    </source>
</evidence>